<feature type="transmembrane region" description="Helical" evidence="1">
    <location>
        <begin position="12"/>
        <end position="29"/>
    </location>
</feature>
<evidence type="ECO:0000313" key="3">
    <source>
        <dbReference type="EMBL" id="PYZ96970.1"/>
    </source>
</evidence>
<keyword evidence="1" id="KW-1133">Transmembrane helix</keyword>
<dbReference type="Pfam" id="PF00149">
    <property type="entry name" value="Metallophos"/>
    <property type="match status" value="1"/>
</dbReference>
<dbReference type="Gene3D" id="3.60.21.10">
    <property type="match status" value="1"/>
</dbReference>
<dbReference type="EMBL" id="PDOF01000002">
    <property type="protein sequence ID" value="PYZ96970.1"/>
    <property type="molecule type" value="Genomic_DNA"/>
</dbReference>
<sequence>MKMTRLGGKRVVWLGLLVMFIVFIIYVVWDNNRIVTVEEEIELMAADGSADIRILHVTDLHEKTFGENQQRLVDRINELEYDVIVFTGDMLDGLESTNTAPFFDLIEAVSNLEHALFVPGNSDPYSYAVGEDGTVEKSRFIQELEALGVDLVESVYSFDHADGQTYHFVYLEYAIGNVRQSLNHLEGGRIPWDHPHYESYILHHEALMSELDFLEDPADGEVVIALNHYPVQDERMAQIKQYDHLSYREFDLILAGHYHAGQFRVPFFGAFIIPEPYFPRYGLFPPQDRVTGPWQYENTKQYVSGGLGSGGPVPLLKFRLFNPPEINLLHVRGTQ</sequence>
<evidence type="ECO:0000256" key="1">
    <source>
        <dbReference type="SAM" id="Phobius"/>
    </source>
</evidence>
<dbReference type="InterPro" id="IPR051158">
    <property type="entry name" value="Metallophosphoesterase_sf"/>
</dbReference>
<comment type="caution">
    <text evidence="3">The sequence shown here is derived from an EMBL/GenBank/DDBJ whole genome shotgun (WGS) entry which is preliminary data.</text>
</comment>
<dbReference type="GO" id="GO:0016787">
    <property type="term" value="F:hydrolase activity"/>
    <property type="evidence" value="ECO:0007669"/>
    <property type="project" value="InterPro"/>
</dbReference>
<keyword evidence="1" id="KW-0812">Transmembrane</keyword>
<keyword evidence="1" id="KW-0472">Membrane</keyword>
<feature type="domain" description="Calcineurin-like phosphoesterase" evidence="2">
    <location>
        <begin position="52"/>
        <end position="260"/>
    </location>
</feature>
<proteinExistence type="predicted"/>
<name>A0A2W0HAA7_9BACI</name>
<dbReference type="InterPro" id="IPR004843">
    <property type="entry name" value="Calcineurin-like_PHP"/>
</dbReference>
<evidence type="ECO:0000313" key="4">
    <source>
        <dbReference type="Proteomes" id="UP000248066"/>
    </source>
</evidence>
<accession>A0A2W0HAA7</accession>
<gene>
    <name evidence="3" type="ORF">CR205_14960</name>
</gene>
<evidence type="ECO:0000259" key="2">
    <source>
        <dbReference type="Pfam" id="PF00149"/>
    </source>
</evidence>
<dbReference type="SUPFAM" id="SSF56300">
    <property type="entry name" value="Metallo-dependent phosphatases"/>
    <property type="match status" value="1"/>
</dbReference>
<dbReference type="PANTHER" id="PTHR31302">
    <property type="entry name" value="TRANSMEMBRANE PROTEIN WITH METALLOPHOSPHOESTERASE DOMAIN-RELATED"/>
    <property type="match status" value="1"/>
</dbReference>
<dbReference type="InterPro" id="IPR029052">
    <property type="entry name" value="Metallo-depent_PP-like"/>
</dbReference>
<keyword evidence="4" id="KW-1185">Reference proteome</keyword>
<reference evidence="3 4" key="1">
    <citation type="submission" date="2017-10" db="EMBL/GenBank/DDBJ databases">
        <title>Bacillus sp. nov., a halophilic bacterium isolated from a Yangshapao Lake.</title>
        <authorList>
            <person name="Wang H."/>
        </authorList>
    </citation>
    <scope>NUCLEOTIDE SEQUENCE [LARGE SCALE GENOMIC DNA]</scope>
    <source>
        <strain evidence="3 4">YSP-3</strain>
    </source>
</reference>
<dbReference type="AlphaFoldDB" id="A0A2W0HAA7"/>
<organism evidence="3 4">
    <name type="scientific">Alteribacter lacisalsi</name>
    <dbReference type="NCBI Taxonomy" id="2045244"/>
    <lineage>
        <taxon>Bacteria</taxon>
        <taxon>Bacillati</taxon>
        <taxon>Bacillota</taxon>
        <taxon>Bacilli</taxon>
        <taxon>Bacillales</taxon>
        <taxon>Bacillaceae</taxon>
        <taxon>Alteribacter</taxon>
    </lineage>
</organism>
<dbReference type="Proteomes" id="UP000248066">
    <property type="component" value="Unassembled WGS sequence"/>
</dbReference>
<protein>
    <recommendedName>
        <fullName evidence="2">Calcineurin-like phosphoesterase domain-containing protein</fullName>
    </recommendedName>
</protein>
<dbReference type="PANTHER" id="PTHR31302:SF0">
    <property type="entry name" value="TRANSMEMBRANE PROTEIN WITH METALLOPHOSPHOESTERASE DOMAIN"/>
    <property type="match status" value="1"/>
</dbReference>